<comment type="function">
    <text evidence="9">Catalyzes the hydroxylation of L-kynurenine (L-Kyn) to form 3-hydroxy-L-kynurenine (L-3OHKyn). Required for synthesis of quinolinic acid.</text>
</comment>
<dbReference type="InterPro" id="IPR002938">
    <property type="entry name" value="FAD-bd"/>
</dbReference>
<evidence type="ECO:0000256" key="1">
    <source>
        <dbReference type="ARBA" id="ARBA00001974"/>
    </source>
</evidence>
<reference evidence="12" key="1">
    <citation type="submission" date="2019-08" db="EMBL/GenBank/DDBJ databases">
        <title>The genome of the North American firefly Photinus pyralis.</title>
        <authorList>
            <consortium name="Photinus pyralis genome working group"/>
            <person name="Fallon T.R."/>
            <person name="Sander Lower S.E."/>
            <person name="Weng J.-K."/>
        </authorList>
    </citation>
    <scope>NUCLEOTIDE SEQUENCE</scope>
    <source>
        <strain evidence="12">TRF0915ILg1</strain>
        <tissue evidence="12">Whole body</tissue>
    </source>
</reference>
<evidence type="ECO:0000256" key="6">
    <source>
        <dbReference type="ARBA" id="ARBA00023002"/>
    </source>
</evidence>
<protein>
    <recommendedName>
        <fullName evidence="9">Kynurenine 3-monooxygenase</fullName>
        <ecNumber evidence="9">1.14.13.9</ecNumber>
    </recommendedName>
    <alternativeName>
        <fullName evidence="9">Kynurenine 3-hydroxylase</fullName>
    </alternativeName>
</protein>
<evidence type="ECO:0000256" key="2">
    <source>
        <dbReference type="ARBA" id="ARBA00022630"/>
    </source>
</evidence>
<dbReference type="GO" id="GO:0005741">
    <property type="term" value="C:mitochondrial outer membrane"/>
    <property type="evidence" value="ECO:0007669"/>
    <property type="project" value="TreeGrafter"/>
</dbReference>
<dbReference type="Proteomes" id="UP000801492">
    <property type="component" value="Unassembled WGS sequence"/>
</dbReference>
<dbReference type="PRINTS" id="PR00420">
    <property type="entry name" value="RNGMNOXGNASE"/>
</dbReference>
<keyword evidence="9 10" id="KW-0472">Membrane</keyword>
<evidence type="ECO:0000256" key="4">
    <source>
        <dbReference type="ARBA" id="ARBA00022827"/>
    </source>
</evidence>
<dbReference type="UniPathway" id="UPA00253">
    <property type="reaction ID" value="UER00328"/>
</dbReference>
<dbReference type="Pfam" id="PF01494">
    <property type="entry name" value="FAD_binding_3"/>
    <property type="match status" value="1"/>
</dbReference>
<dbReference type="GO" id="GO:0019805">
    <property type="term" value="P:quinolinate biosynthetic process"/>
    <property type="evidence" value="ECO:0007669"/>
    <property type="project" value="UniProtKB-UniRule"/>
</dbReference>
<organism evidence="12 13">
    <name type="scientific">Ignelater luminosus</name>
    <name type="common">Cucubano</name>
    <name type="synonym">Pyrophorus luminosus</name>
    <dbReference type="NCBI Taxonomy" id="2038154"/>
    <lineage>
        <taxon>Eukaryota</taxon>
        <taxon>Metazoa</taxon>
        <taxon>Ecdysozoa</taxon>
        <taxon>Arthropoda</taxon>
        <taxon>Hexapoda</taxon>
        <taxon>Insecta</taxon>
        <taxon>Pterygota</taxon>
        <taxon>Neoptera</taxon>
        <taxon>Endopterygota</taxon>
        <taxon>Coleoptera</taxon>
        <taxon>Polyphaga</taxon>
        <taxon>Elateriformia</taxon>
        <taxon>Elateroidea</taxon>
        <taxon>Elateridae</taxon>
        <taxon>Agrypninae</taxon>
        <taxon>Pyrophorini</taxon>
        <taxon>Ignelater</taxon>
    </lineage>
</organism>
<dbReference type="GO" id="GO:0070189">
    <property type="term" value="P:kynurenine metabolic process"/>
    <property type="evidence" value="ECO:0007669"/>
    <property type="project" value="TreeGrafter"/>
</dbReference>
<evidence type="ECO:0000256" key="7">
    <source>
        <dbReference type="ARBA" id="ARBA00023033"/>
    </source>
</evidence>
<comment type="cofactor">
    <cofactor evidence="1 9">
        <name>FAD</name>
        <dbReference type="ChEBI" id="CHEBI:57692"/>
    </cofactor>
</comment>
<sequence length="447" mass="51195">MNTRDCKVIIVGGGLVGSLCALFMTKRGFKTELYEYREDPRVTQFARGRSINLALSNRARKALQKVGIEKKILACGVPMKGRFIHNLNNKNKSLEFDPRTKQCTYSVSRNFLNEQLLEEVENHPNVQLHFNHKLINVDLENGHLTFLQMKTGKTIDVSGDLLIGADGAFSTVRRAIQQVPLFNFSQTYIDHGYIEMSIEPDIGKTIEANYIHIWPRKDFMMIALPNLDNSWTVTLFMSLDKFKELDSSTKVLNFFRRFFPDSVKLLGEKQLVEDFILTKPSPLVSIKCSSFHAGGNTLIIGDAAHAMVPFYGQGMNAGFEDCLLLDSLLESYNNNFPLVLRKFTEIRRDDAHAICDLAMYNYREMRDLVTRPSYLIRKKIDDLLFKLLPNTWIPLFNSVVLSEMSYTGCINNRKWQDKVLLHVIIGTVVLMSSIVIFSFYNCQRNND</sequence>
<dbReference type="GO" id="GO:0043420">
    <property type="term" value="P:anthranilate metabolic process"/>
    <property type="evidence" value="ECO:0007669"/>
    <property type="project" value="UniProtKB-UniRule"/>
</dbReference>
<comment type="similarity">
    <text evidence="9">Belongs to the aromatic-ring hydroxylase family. KMO subfamily.</text>
</comment>
<dbReference type="Gene3D" id="3.50.50.60">
    <property type="entry name" value="FAD/NAD(P)-binding domain"/>
    <property type="match status" value="1"/>
</dbReference>
<dbReference type="EC" id="1.14.13.9" evidence="9"/>
<dbReference type="InterPro" id="IPR027545">
    <property type="entry name" value="Kynurenine_monooxygenase"/>
</dbReference>
<name>A0A8K0DGV4_IGNLU</name>
<evidence type="ECO:0000313" key="12">
    <source>
        <dbReference type="EMBL" id="KAF2903971.1"/>
    </source>
</evidence>
<keyword evidence="13" id="KW-1185">Reference proteome</keyword>
<keyword evidence="10" id="KW-1133">Transmembrane helix</keyword>
<evidence type="ECO:0000256" key="10">
    <source>
        <dbReference type="SAM" id="Phobius"/>
    </source>
</evidence>
<comment type="catalytic activity">
    <reaction evidence="8 9">
        <text>L-kynurenine + NADPH + O2 + H(+) = 3-hydroxy-L-kynurenine + NADP(+) + H2O</text>
        <dbReference type="Rhea" id="RHEA:20545"/>
        <dbReference type="ChEBI" id="CHEBI:15377"/>
        <dbReference type="ChEBI" id="CHEBI:15378"/>
        <dbReference type="ChEBI" id="CHEBI:15379"/>
        <dbReference type="ChEBI" id="CHEBI:57783"/>
        <dbReference type="ChEBI" id="CHEBI:57959"/>
        <dbReference type="ChEBI" id="CHEBI:58125"/>
        <dbReference type="ChEBI" id="CHEBI:58349"/>
        <dbReference type="EC" id="1.14.13.9"/>
    </reaction>
</comment>
<dbReference type="OrthoDB" id="10053569at2759"/>
<keyword evidence="7 9" id="KW-0503">Monooxygenase</keyword>
<dbReference type="PANTHER" id="PTHR46028:SF2">
    <property type="entry name" value="KYNURENINE 3-MONOOXYGENASE"/>
    <property type="match status" value="1"/>
</dbReference>
<comment type="subcellular location">
    <subcellularLocation>
        <location evidence="9">Mitochondrion</location>
    </subcellularLocation>
    <subcellularLocation>
        <location evidence="9">Membrane</location>
        <topology evidence="9">Multi-pass membrane protein</topology>
    </subcellularLocation>
</comment>
<evidence type="ECO:0000259" key="11">
    <source>
        <dbReference type="Pfam" id="PF01494"/>
    </source>
</evidence>
<dbReference type="SUPFAM" id="SSF51905">
    <property type="entry name" value="FAD/NAD(P)-binding domain"/>
    <property type="match status" value="1"/>
</dbReference>
<evidence type="ECO:0000256" key="3">
    <source>
        <dbReference type="ARBA" id="ARBA00022642"/>
    </source>
</evidence>
<keyword evidence="10" id="KW-0812">Transmembrane</keyword>
<keyword evidence="6 9" id="KW-0560">Oxidoreductase</keyword>
<comment type="pathway">
    <text evidence="9">Cofactor biosynthesis; NAD(+) biosynthesis; quinolinate from L-kynurenine: step 1/3.</text>
</comment>
<dbReference type="HAMAP" id="MF_01971">
    <property type="entry name" value="Kynurenine_monooxygenase"/>
    <property type="match status" value="1"/>
</dbReference>
<evidence type="ECO:0000256" key="8">
    <source>
        <dbReference type="ARBA" id="ARBA00047818"/>
    </source>
</evidence>
<keyword evidence="4 9" id="KW-0274">FAD</keyword>
<dbReference type="AlphaFoldDB" id="A0A8K0DGV4"/>
<comment type="caution">
    <text evidence="12">The sequence shown here is derived from an EMBL/GenBank/DDBJ whole genome shotgun (WGS) entry which is preliminary data.</text>
</comment>
<evidence type="ECO:0000313" key="13">
    <source>
        <dbReference type="Proteomes" id="UP000801492"/>
    </source>
</evidence>
<evidence type="ECO:0000256" key="5">
    <source>
        <dbReference type="ARBA" id="ARBA00022857"/>
    </source>
</evidence>
<dbReference type="InterPro" id="IPR036188">
    <property type="entry name" value="FAD/NAD-bd_sf"/>
</dbReference>
<keyword evidence="5 9" id="KW-0521">NADP</keyword>
<dbReference type="EMBL" id="VTPC01000887">
    <property type="protein sequence ID" value="KAF2903971.1"/>
    <property type="molecule type" value="Genomic_DNA"/>
</dbReference>
<keyword evidence="2 9" id="KW-0285">Flavoprotein</keyword>
<dbReference type="PANTHER" id="PTHR46028">
    <property type="entry name" value="KYNURENINE 3-MONOOXYGENASE"/>
    <property type="match status" value="1"/>
</dbReference>
<dbReference type="GO" id="GO:0006569">
    <property type="term" value="P:L-tryptophan catabolic process"/>
    <property type="evidence" value="ECO:0007669"/>
    <property type="project" value="UniProtKB-UniRule"/>
</dbReference>
<accession>A0A8K0DGV4</accession>
<proteinExistence type="inferred from homology"/>
<keyword evidence="9" id="KW-0496">Mitochondrion</keyword>
<dbReference type="GO" id="GO:0071949">
    <property type="term" value="F:FAD binding"/>
    <property type="evidence" value="ECO:0007669"/>
    <property type="project" value="InterPro"/>
</dbReference>
<feature type="transmembrane region" description="Helical" evidence="10">
    <location>
        <begin position="6"/>
        <end position="24"/>
    </location>
</feature>
<keyword evidence="3 9" id="KW-0662">Pyridine nucleotide biosynthesis</keyword>
<dbReference type="GO" id="GO:0004502">
    <property type="term" value="F:kynurenine 3-monooxygenase activity"/>
    <property type="evidence" value="ECO:0007669"/>
    <property type="project" value="UniProtKB-UniRule"/>
</dbReference>
<feature type="transmembrane region" description="Helical" evidence="10">
    <location>
        <begin position="419"/>
        <end position="440"/>
    </location>
</feature>
<feature type="domain" description="FAD-binding" evidence="11">
    <location>
        <begin position="5"/>
        <end position="348"/>
    </location>
</feature>
<gene>
    <name evidence="12" type="ORF">ILUMI_02206</name>
</gene>
<evidence type="ECO:0000256" key="9">
    <source>
        <dbReference type="HAMAP-Rule" id="MF_03018"/>
    </source>
</evidence>
<dbReference type="GO" id="GO:0034354">
    <property type="term" value="P:'de novo' NAD+ biosynthetic process from L-tryptophan"/>
    <property type="evidence" value="ECO:0007669"/>
    <property type="project" value="UniProtKB-UniRule"/>
</dbReference>
<dbReference type="FunFam" id="3.50.50.60:FF:000185">
    <property type="entry name" value="Kynurenine 3-monooxygenase"/>
    <property type="match status" value="1"/>
</dbReference>